<feature type="signal peptide" evidence="3">
    <location>
        <begin position="1"/>
        <end position="26"/>
    </location>
</feature>
<evidence type="ECO:0000313" key="5">
    <source>
        <dbReference type="Proteomes" id="UP001217485"/>
    </source>
</evidence>
<feature type="region of interest" description="Disordered" evidence="1">
    <location>
        <begin position="521"/>
        <end position="545"/>
    </location>
</feature>
<evidence type="ECO:0000313" key="4">
    <source>
        <dbReference type="EMBL" id="MDC0683764.1"/>
    </source>
</evidence>
<feature type="chain" id="PRO_5045526282" evidence="3">
    <location>
        <begin position="27"/>
        <end position="545"/>
    </location>
</feature>
<dbReference type="PANTHER" id="PTHR48125:SF10">
    <property type="entry name" value="OS12G0136300 PROTEIN"/>
    <property type="match status" value="1"/>
</dbReference>
<evidence type="ECO:0000256" key="3">
    <source>
        <dbReference type="SAM" id="SignalP"/>
    </source>
</evidence>
<feature type="transmembrane region" description="Helical" evidence="2">
    <location>
        <begin position="434"/>
        <end position="453"/>
    </location>
</feature>
<comment type="caution">
    <text evidence="4">The sequence shown here is derived from an EMBL/GenBank/DDBJ whole genome shotgun (WGS) entry which is preliminary data.</text>
</comment>
<evidence type="ECO:0000256" key="1">
    <source>
        <dbReference type="SAM" id="MobiDB-lite"/>
    </source>
</evidence>
<gene>
    <name evidence="4" type="ORF">POL72_38920</name>
</gene>
<keyword evidence="5" id="KW-1185">Reference proteome</keyword>
<dbReference type="Proteomes" id="UP001217485">
    <property type="component" value="Unassembled WGS sequence"/>
</dbReference>
<keyword evidence="2" id="KW-1133">Transmembrane helix</keyword>
<keyword evidence="3" id="KW-0732">Signal</keyword>
<sequence>MMRWTGCTALAAIASLSLTAAQAVQAKPAASAQPAADKAAPAQPAAGKAAPGQPAAGKAAPAQPAAAKQGEKPAAPSGGAAPAGSGAPAATSTAAAADAGAPDAAGALPPGHPEVGQGLPSGHPPVGKPPAADAASRRASEQLTGLFDAPDDTVQEDTGLPPGVLVLTVQDADGNPVPRISVDIDILQSSVSRGDSRERMSRETDDAGTLRLENLAIAGGTSYGISITRDGATFSIPHFGLSAEAGKRAVLHIYDATPNVSGLMVGTQGIVYLQLRQDSIAVEQLFQVYNLGRVAWLPDETFALPRDYKAFNKSEGMGEEMRFDEVKGTGVALRGTVSPGRHEGQFRWQVPLHDEERQTIRIELPPRIAQMRVMAEASKSMTLNVAGFPAAQRTQNRDGKKILITEMQGTRTDGGMKVIEITLGGLPTPGVGRWIALLLAGATVIGGTAFNLVRRRDQDRGPDDEERRELLEARNALLDEFVELERARKRGDVGPKTYDRVRAALLDALARIVAMIEARPARGKAAGAREPAGALKADAAGSPRS</sequence>
<name>A0ABT5CBF4_9BACT</name>
<evidence type="ECO:0000256" key="2">
    <source>
        <dbReference type="SAM" id="Phobius"/>
    </source>
</evidence>
<feature type="compositionally biased region" description="Low complexity" evidence="1">
    <location>
        <begin position="521"/>
        <end position="537"/>
    </location>
</feature>
<feature type="region of interest" description="Disordered" evidence="1">
    <location>
        <begin position="25"/>
        <end position="139"/>
    </location>
</feature>
<keyword evidence="2" id="KW-0472">Membrane</keyword>
<organism evidence="4 5">
    <name type="scientific">Sorangium atrum</name>
    <dbReference type="NCBI Taxonomy" id="2995308"/>
    <lineage>
        <taxon>Bacteria</taxon>
        <taxon>Pseudomonadati</taxon>
        <taxon>Myxococcota</taxon>
        <taxon>Polyangia</taxon>
        <taxon>Polyangiales</taxon>
        <taxon>Polyangiaceae</taxon>
        <taxon>Sorangium</taxon>
    </lineage>
</organism>
<proteinExistence type="predicted"/>
<keyword evidence="2" id="KW-0812">Transmembrane</keyword>
<reference evidence="4 5" key="1">
    <citation type="submission" date="2023-01" db="EMBL/GenBank/DDBJ databases">
        <title>Minimal conservation of predation-associated metabolite biosynthetic gene clusters underscores biosynthetic potential of Myxococcota including descriptions for ten novel species: Archangium lansinium sp. nov., Myxococcus landrumus sp. nov., Nannocystis bai.</title>
        <authorList>
            <person name="Ahearne A."/>
            <person name="Stevens C."/>
            <person name="Dowd S."/>
        </authorList>
    </citation>
    <scope>NUCLEOTIDE SEQUENCE [LARGE SCALE GENOMIC DNA]</scope>
    <source>
        <strain evidence="4 5">WIWO2</strain>
    </source>
</reference>
<dbReference type="PANTHER" id="PTHR48125">
    <property type="entry name" value="LP07818P1"/>
    <property type="match status" value="1"/>
</dbReference>
<dbReference type="RefSeq" id="WP_272101919.1">
    <property type="nucleotide sequence ID" value="NZ_JAQNDK010000005.1"/>
</dbReference>
<accession>A0ABT5CBF4</accession>
<feature type="compositionally biased region" description="Low complexity" evidence="1">
    <location>
        <begin position="25"/>
        <end position="109"/>
    </location>
</feature>
<protein>
    <submittedName>
        <fullName evidence="4">Carboxypeptidase-like regulatory domain-containing protein</fullName>
    </submittedName>
</protein>
<dbReference type="EMBL" id="JAQNDK010000005">
    <property type="protein sequence ID" value="MDC0683764.1"/>
    <property type="molecule type" value="Genomic_DNA"/>
</dbReference>